<dbReference type="SUPFAM" id="SSF49464">
    <property type="entry name" value="Carboxypeptidase regulatory domain-like"/>
    <property type="match status" value="1"/>
</dbReference>
<dbReference type="Proteomes" id="UP000266292">
    <property type="component" value="Chromosome"/>
</dbReference>
<dbReference type="Pfam" id="PF13715">
    <property type="entry name" value="CarbopepD_reg_2"/>
    <property type="match status" value="1"/>
</dbReference>
<accession>A0A1X9YSY7</accession>
<keyword evidence="3" id="KW-1185">Reference proteome</keyword>
<reference evidence="3" key="1">
    <citation type="submission" date="2017-05" db="EMBL/GenBank/DDBJ databases">
        <authorList>
            <person name="Ray J."/>
            <person name="Price M."/>
            <person name="Deutschbauer A."/>
        </authorList>
    </citation>
    <scope>NUCLEOTIDE SEQUENCE [LARGE SCALE GENOMIC DNA]</scope>
    <source>
        <strain evidence="3">DSM 19842</strain>
    </source>
</reference>
<evidence type="ECO:0000313" key="3">
    <source>
        <dbReference type="Proteomes" id="UP000266292"/>
    </source>
</evidence>
<dbReference type="OrthoDB" id="848221at2"/>
<organism evidence="2 3">
    <name type="scientific">Pontibacter actiniarum</name>
    <dbReference type="NCBI Taxonomy" id="323450"/>
    <lineage>
        <taxon>Bacteria</taxon>
        <taxon>Pseudomonadati</taxon>
        <taxon>Bacteroidota</taxon>
        <taxon>Cytophagia</taxon>
        <taxon>Cytophagales</taxon>
        <taxon>Hymenobacteraceae</taxon>
        <taxon>Pontibacter</taxon>
    </lineage>
</organism>
<dbReference type="KEGG" id="pact:CA264_11230"/>
<proteinExistence type="predicted"/>
<dbReference type="RefSeq" id="WP_025607213.1">
    <property type="nucleotide sequence ID" value="NZ_CP021235.1"/>
</dbReference>
<evidence type="ECO:0000313" key="2">
    <source>
        <dbReference type="EMBL" id="ARS35962.1"/>
    </source>
</evidence>
<evidence type="ECO:0000256" key="1">
    <source>
        <dbReference type="SAM" id="SignalP"/>
    </source>
</evidence>
<dbReference type="InterPro" id="IPR008969">
    <property type="entry name" value="CarboxyPept-like_regulatory"/>
</dbReference>
<feature type="chain" id="PRO_5011006283" description="TonB-dependent receptor" evidence="1">
    <location>
        <begin position="20"/>
        <end position="95"/>
    </location>
</feature>
<dbReference type="EMBL" id="CP021235">
    <property type="protein sequence ID" value="ARS35962.1"/>
    <property type="molecule type" value="Genomic_DNA"/>
</dbReference>
<dbReference type="Gene3D" id="2.60.40.1120">
    <property type="entry name" value="Carboxypeptidase-like, regulatory domain"/>
    <property type="match status" value="1"/>
</dbReference>
<name>A0A1X9YSY7_9BACT</name>
<sequence>MKTIKLFLLLLLLSSYASAQTLLFKGKVIDRFQKKPVPFATIGIKGKSLGTVAGENGEFQFSVPATAVSDEEQIVVSCVGYKNVAVPVSAFIGGQ</sequence>
<feature type="signal peptide" evidence="1">
    <location>
        <begin position="1"/>
        <end position="19"/>
    </location>
</feature>
<keyword evidence="1" id="KW-0732">Signal</keyword>
<dbReference type="STRING" id="709015.GCA_000472485_02267"/>
<evidence type="ECO:0008006" key="4">
    <source>
        <dbReference type="Google" id="ProtNLM"/>
    </source>
</evidence>
<gene>
    <name evidence="2" type="ORF">CA264_11230</name>
</gene>
<protein>
    <recommendedName>
        <fullName evidence="4">TonB-dependent receptor</fullName>
    </recommendedName>
</protein>
<dbReference type="AlphaFoldDB" id="A0A1X9YSY7"/>